<protein>
    <submittedName>
        <fullName evidence="2">Uncharacterized protein</fullName>
    </submittedName>
</protein>
<feature type="region of interest" description="Disordered" evidence="1">
    <location>
        <begin position="342"/>
        <end position="594"/>
    </location>
</feature>
<feature type="compositionally biased region" description="Basic and acidic residues" evidence="1">
    <location>
        <begin position="519"/>
        <end position="535"/>
    </location>
</feature>
<feature type="compositionally biased region" description="Basic and acidic residues" evidence="1">
    <location>
        <begin position="428"/>
        <end position="437"/>
    </location>
</feature>
<evidence type="ECO:0000313" key="3">
    <source>
        <dbReference type="Proteomes" id="UP001295684"/>
    </source>
</evidence>
<reference evidence="2" key="1">
    <citation type="submission" date="2023-07" db="EMBL/GenBank/DDBJ databases">
        <authorList>
            <consortium name="AG Swart"/>
            <person name="Singh M."/>
            <person name="Singh A."/>
            <person name="Seah K."/>
            <person name="Emmerich C."/>
        </authorList>
    </citation>
    <scope>NUCLEOTIDE SEQUENCE</scope>
    <source>
        <strain evidence="2">DP1</strain>
    </source>
</reference>
<dbReference type="AlphaFoldDB" id="A0AAD2DC59"/>
<feature type="compositionally biased region" description="Basic and acidic residues" evidence="1">
    <location>
        <begin position="392"/>
        <end position="419"/>
    </location>
</feature>
<sequence>MNGFSAFRKRCLSHAAPRHKIVLPDPQMLAVNSPIKLQGFNNIKQEAVEQANKNLNVKKIKIRSIFPKSESKNPKVKQMKSKIMALLNPDCIKQEVTEGCENTEGIEEIDDITFFKSLLNFKKELKKQGRDSLISLATENDEHSTKLHEIHSLLVKNITEVDQDIMKYLVKKSMMQSTMQEIQDAFPGVQHASKKDIKGIKAACECEKGNFSKQKLLCSTCEDRFKQNYLENEQSTTQLVANADGKAGGVPIMEIKVNSLYTIDKVIARVENELEKYDEKIQQQKDSKKKEVSLIINKDCLSSPIRSIESIKKLKRIKHEIKHEVTQKKKFPRKTSCFKKVPLEKSTKQEGKDVSLLTQTNGSEVDEYTPKSKHKADDDQGSMSDDTYENLLKAKEESGHEISDMNKKKLKEISQKREGCYSLSPTKNEPKKEDKNSNRKTQMTDPSSSKMKVSIAKRQIYTSEEDDYTLDDIGGGNSIGLHKSSNENSQINSEKESLMSASSNSIRINRNLRSLRQQISEKDSQESQERSRVVDDDSEEEYEPSTRRLSDNHSLSLAQQNKIQVRREPRRLSSRFKQKRTTKRKKTDPDDTFDFPINDFEEEFLRSESSFKESPKKNKKRKKKEKDFIKITAQEVAKSSFKIKNKRNSKLHKEVAPEIEEIKDKLIKSLSYTIEEADVNEWVSILKKERETKLSKMPEDFYEKDLSEFGIRKQTSKRNKKALYEELFLYTELNIPPAHLLKS</sequence>
<feature type="compositionally biased region" description="Basic and acidic residues" evidence="1">
    <location>
        <begin position="342"/>
        <end position="353"/>
    </location>
</feature>
<feature type="compositionally biased region" description="Polar residues" evidence="1">
    <location>
        <begin position="439"/>
        <end position="451"/>
    </location>
</feature>
<accession>A0AAD2DC59</accession>
<keyword evidence="3" id="KW-1185">Reference proteome</keyword>
<dbReference type="EMBL" id="CAMPGE010029792">
    <property type="protein sequence ID" value="CAI2387278.1"/>
    <property type="molecule type" value="Genomic_DNA"/>
</dbReference>
<dbReference type="Proteomes" id="UP001295684">
    <property type="component" value="Unassembled WGS sequence"/>
</dbReference>
<evidence type="ECO:0000313" key="2">
    <source>
        <dbReference type="EMBL" id="CAI2387278.1"/>
    </source>
</evidence>
<organism evidence="2 3">
    <name type="scientific">Euplotes crassus</name>
    <dbReference type="NCBI Taxonomy" id="5936"/>
    <lineage>
        <taxon>Eukaryota</taxon>
        <taxon>Sar</taxon>
        <taxon>Alveolata</taxon>
        <taxon>Ciliophora</taxon>
        <taxon>Intramacronucleata</taxon>
        <taxon>Spirotrichea</taxon>
        <taxon>Hypotrichia</taxon>
        <taxon>Euplotida</taxon>
        <taxon>Euplotidae</taxon>
        <taxon>Moneuplotes</taxon>
    </lineage>
</organism>
<feature type="compositionally biased region" description="Polar residues" evidence="1">
    <location>
        <begin position="552"/>
        <end position="563"/>
    </location>
</feature>
<feature type="compositionally biased region" description="Basic residues" evidence="1">
    <location>
        <begin position="572"/>
        <end position="586"/>
    </location>
</feature>
<comment type="caution">
    <text evidence="2">The sequence shown here is derived from an EMBL/GenBank/DDBJ whole genome shotgun (WGS) entry which is preliminary data.</text>
</comment>
<gene>
    <name evidence="2" type="ORF">ECRASSUSDP1_LOCUS28907</name>
</gene>
<feature type="compositionally biased region" description="Low complexity" evidence="1">
    <location>
        <begin position="502"/>
        <end position="516"/>
    </location>
</feature>
<proteinExistence type="predicted"/>
<name>A0AAD2DC59_EUPCR</name>
<evidence type="ECO:0000256" key="1">
    <source>
        <dbReference type="SAM" id="MobiDB-lite"/>
    </source>
</evidence>